<dbReference type="Pfam" id="PF25583">
    <property type="entry name" value="WCX"/>
    <property type="match status" value="1"/>
</dbReference>
<evidence type="ECO:0000313" key="4">
    <source>
        <dbReference type="Proteomes" id="UP000558192"/>
    </source>
</evidence>
<protein>
    <submittedName>
        <fullName evidence="3">Putative DNA-binding transcriptional regulator YafY</fullName>
    </submittedName>
</protein>
<evidence type="ECO:0000313" key="3">
    <source>
        <dbReference type="EMBL" id="NJC05770.1"/>
    </source>
</evidence>
<feature type="domain" description="WYL" evidence="1">
    <location>
        <begin position="163"/>
        <end position="218"/>
    </location>
</feature>
<gene>
    <name evidence="3" type="ORF">GGQ97_001563</name>
</gene>
<reference evidence="3 4" key="1">
    <citation type="submission" date="2020-03" db="EMBL/GenBank/DDBJ databases">
        <title>Genomic Encyclopedia of Type Strains, Phase IV (KMG-IV): sequencing the most valuable type-strain genomes for metagenomic binning, comparative biology and taxonomic classification.</title>
        <authorList>
            <person name="Goeker M."/>
        </authorList>
    </citation>
    <scope>NUCLEOTIDE SEQUENCE [LARGE SCALE GENOMIC DNA]</scope>
    <source>
        <strain evidence="3 4">DSM 16846</strain>
    </source>
</reference>
<evidence type="ECO:0000259" key="1">
    <source>
        <dbReference type="Pfam" id="PF13280"/>
    </source>
</evidence>
<dbReference type="RefSeq" id="WP_168068536.1">
    <property type="nucleotide sequence ID" value="NZ_JAATJC010000001.1"/>
</dbReference>
<dbReference type="InterPro" id="IPR051534">
    <property type="entry name" value="CBASS_pafABC_assoc_protein"/>
</dbReference>
<feature type="domain" description="WCX" evidence="2">
    <location>
        <begin position="251"/>
        <end position="320"/>
    </location>
</feature>
<name>A0A7X5Y8C9_9SPHN</name>
<dbReference type="EMBL" id="JAATJC010000001">
    <property type="protein sequence ID" value="NJC05770.1"/>
    <property type="molecule type" value="Genomic_DNA"/>
</dbReference>
<evidence type="ECO:0000259" key="2">
    <source>
        <dbReference type="Pfam" id="PF25583"/>
    </source>
</evidence>
<dbReference type="InterPro" id="IPR026881">
    <property type="entry name" value="WYL_dom"/>
</dbReference>
<keyword evidence="4" id="KW-1185">Reference proteome</keyword>
<accession>A0A7X5Y8C9</accession>
<dbReference type="AlphaFoldDB" id="A0A7X5Y8C9"/>
<dbReference type="Proteomes" id="UP000558192">
    <property type="component" value="Unassembled WGS sequence"/>
</dbReference>
<dbReference type="GO" id="GO:0003677">
    <property type="term" value="F:DNA binding"/>
    <property type="evidence" value="ECO:0007669"/>
    <property type="project" value="UniProtKB-KW"/>
</dbReference>
<comment type="caution">
    <text evidence="3">The sequence shown here is derived from an EMBL/GenBank/DDBJ whole genome shotgun (WGS) entry which is preliminary data.</text>
</comment>
<organism evidence="3 4">
    <name type="scientific">Sphingomonas kaistensis</name>
    <dbReference type="NCBI Taxonomy" id="298708"/>
    <lineage>
        <taxon>Bacteria</taxon>
        <taxon>Pseudomonadati</taxon>
        <taxon>Pseudomonadota</taxon>
        <taxon>Alphaproteobacteria</taxon>
        <taxon>Sphingomonadales</taxon>
        <taxon>Sphingomonadaceae</taxon>
        <taxon>Sphingomonas</taxon>
    </lineage>
</organism>
<dbReference type="PANTHER" id="PTHR34580:SF1">
    <property type="entry name" value="PROTEIN PAFC"/>
    <property type="match status" value="1"/>
</dbReference>
<keyword evidence="3" id="KW-0238">DNA-binding</keyword>
<dbReference type="PROSITE" id="PS52050">
    <property type="entry name" value="WYL"/>
    <property type="match status" value="1"/>
</dbReference>
<dbReference type="InterPro" id="IPR057727">
    <property type="entry name" value="WCX_dom"/>
</dbReference>
<proteinExistence type="predicted"/>
<dbReference type="Pfam" id="PF13280">
    <property type="entry name" value="WYL"/>
    <property type="match status" value="1"/>
</dbReference>
<dbReference type="PANTHER" id="PTHR34580">
    <property type="match status" value="1"/>
</dbReference>
<sequence length="330" mass="36796">MSFSKATDLLRLAMMASGRRGVCLAEIEAEFGCVRRTAQRMIEALQQAFPTTDHYIGDDQRHYWRLPARSIAALLSPTAEELAATSTAITELELLGLVSEAARLRTLNQKIRALLPEGSGARLAVDEEALLEALGYAARPGPRPVLNPEVDEAVSTCLKGPFHLRIAYKSRADEEAVERVVAPYGLLLGARRYLVAEDTAKKDGRLRHYRVEDIISAEQLATSFEIPESFKLASYAQRAFGSYHSDDEFGEVVWRFTPHAAEHAKRYLFHPSQVTEDQSDGSLIVRFKASGHLEMCWHLYSWGNCVEVVAPQSLAKMVIDHRRSDFPGLP</sequence>